<feature type="region of interest" description="Disordered" evidence="6">
    <location>
        <begin position="756"/>
        <end position="777"/>
    </location>
</feature>
<feature type="compositionally biased region" description="Polar residues" evidence="6">
    <location>
        <begin position="549"/>
        <end position="568"/>
    </location>
</feature>
<name>A0A9E7JDX7_9LILI</name>
<organism evidence="10 11">
    <name type="scientific">Musa troglodytarum</name>
    <name type="common">fe'i banana</name>
    <dbReference type="NCBI Taxonomy" id="320322"/>
    <lineage>
        <taxon>Eukaryota</taxon>
        <taxon>Viridiplantae</taxon>
        <taxon>Streptophyta</taxon>
        <taxon>Embryophyta</taxon>
        <taxon>Tracheophyta</taxon>
        <taxon>Spermatophyta</taxon>
        <taxon>Magnoliopsida</taxon>
        <taxon>Liliopsida</taxon>
        <taxon>Zingiberales</taxon>
        <taxon>Musaceae</taxon>
        <taxon>Musa</taxon>
    </lineage>
</organism>
<dbReference type="PROSITE" id="PS50850">
    <property type="entry name" value="MFS"/>
    <property type="match status" value="1"/>
</dbReference>
<dbReference type="Gene3D" id="3.30.70.270">
    <property type="match status" value="1"/>
</dbReference>
<accession>A0A9E7JDX7</accession>
<feature type="chain" id="PRO_5039526591" description="Major facilitator superfamily (MFS) profile domain-containing protein" evidence="8">
    <location>
        <begin position="19"/>
        <end position="1958"/>
    </location>
</feature>
<reference evidence="10" key="1">
    <citation type="submission" date="2022-05" db="EMBL/GenBank/DDBJ databases">
        <title>The Musa troglodytarum L. genome provides insights into the mechanism of non-climacteric behaviour and enrichment of carotenoids.</title>
        <authorList>
            <person name="Wang J."/>
        </authorList>
    </citation>
    <scope>NUCLEOTIDE SEQUENCE</scope>
    <source>
        <tissue evidence="10">Leaf</tissue>
    </source>
</reference>
<dbReference type="InterPro" id="IPR002156">
    <property type="entry name" value="RNaseH_domain"/>
</dbReference>
<keyword evidence="2" id="KW-0813">Transport</keyword>
<dbReference type="GO" id="GO:0022857">
    <property type="term" value="F:transmembrane transporter activity"/>
    <property type="evidence" value="ECO:0007669"/>
    <property type="project" value="InterPro"/>
</dbReference>
<dbReference type="InterPro" id="IPR000477">
    <property type="entry name" value="RT_dom"/>
</dbReference>
<feature type="compositionally biased region" description="Basic and acidic residues" evidence="6">
    <location>
        <begin position="756"/>
        <end position="773"/>
    </location>
</feature>
<feature type="domain" description="Major facilitator superfamily (MFS) profile" evidence="9">
    <location>
        <begin position="1"/>
        <end position="271"/>
    </location>
</feature>
<evidence type="ECO:0000256" key="8">
    <source>
        <dbReference type="SAM" id="SignalP"/>
    </source>
</evidence>
<keyword evidence="5 7" id="KW-0472">Membrane</keyword>
<dbReference type="Gene3D" id="3.30.420.10">
    <property type="entry name" value="Ribonuclease H-like superfamily/Ribonuclease H"/>
    <property type="match status" value="1"/>
</dbReference>
<proteinExistence type="predicted"/>
<dbReference type="InterPro" id="IPR036397">
    <property type="entry name" value="RNaseH_sf"/>
</dbReference>
<dbReference type="Proteomes" id="UP001055439">
    <property type="component" value="Chromosome 1"/>
</dbReference>
<feature type="transmembrane region" description="Helical" evidence="7">
    <location>
        <begin position="153"/>
        <end position="173"/>
    </location>
</feature>
<dbReference type="SUPFAM" id="SSF103473">
    <property type="entry name" value="MFS general substrate transporter"/>
    <property type="match status" value="1"/>
</dbReference>
<dbReference type="EMBL" id="CP097502">
    <property type="protein sequence ID" value="URD77057.1"/>
    <property type="molecule type" value="Genomic_DNA"/>
</dbReference>
<dbReference type="InterPro" id="IPR050814">
    <property type="entry name" value="Myo-inositol_Transporter"/>
</dbReference>
<dbReference type="GO" id="GO:0016020">
    <property type="term" value="C:membrane"/>
    <property type="evidence" value="ECO:0007669"/>
    <property type="project" value="UniProtKB-SubCell"/>
</dbReference>
<dbReference type="InterPro" id="IPR012337">
    <property type="entry name" value="RNaseH-like_sf"/>
</dbReference>
<keyword evidence="4 7" id="KW-1133">Transmembrane helix</keyword>
<dbReference type="PANTHER" id="PTHR48020:SF49">
    <property type="entry name" value="SUGAR TRANSPORTER"/>
    <property type="match status" value="1"/>
</dbReference>
<evidence type="ECO:0000313" key="10">
    <source>
        <dbReference type="EMBL" id="URD77057.1"/>
    </source>
</evidence>
<dbReference type="GO" id="GO:0003676">
    <property type="term" value="F:nucleic acid binding"/>
    <property type="evidence" value="ECO:0007669"/>
    <property type="project" value="InterPro"/>
</dbReference>
<feature type="compositionally biased region" description="Basic and acidic residues" evidence="6">
    <location>
        <begin position="1171"/>
        <end position="1182"/>
    </location>
</feature>
<evidence type="ECO:0000256" key="1">
    <source>
        <dbReference type="ARBA" id="ARBA00004141"/>
    </source>
</evidence>
<protein>
    <recommendedName>
        <fullName evidence="9">Major facilitator superfamily (MFS) profile domain-containing protein</fullName>
    </recommendedName>
</protein>
<dbReference type="CDD" id="cd01647">
    <property type="entry name" value="RT_LTR"/>
    <property type="match status" value="1"/>
</dbReference>
<dbReference type="Pfam" id="PF00083">
    <property type="entry name" value="Sugar_tr"/>
    <property type="match status" value="1"/>
</dbReference>
<dbReference type="Gene3D" id="3.10.10.10">
    <property type="entry name" value="HIV Type 1 Reverse Transcriptase, subunit A, domain 1"/>
    <property type="match status" value="1"/>
</dbReference>
<evidence type="ECO:0000313" key="11">
    <source>
        <dbReference type="Proteomes" id="UP001055439"/>
    </source>
</evidence>
<feature type="transmembrane region" description="Helical" evidence="7">
    <location>
        <begin position="185"/>
        <end position="206"/>
    </location>
</feature>
<keyword evidence="8" id="KW-0732">Signal</keyword>
<dbReference type="InterPro" id="IPR005828">
    <property type="entry name" value="MFS_sugar_transport-like"/>
</dbReference>
<feature type="signal peptide" evidence="8">
    <location>
        <begin position="1"/>
        <end position="18"/>
    </location>
</feature>
<evidence type="ECO:0000259" key="9">
    <source>
        <dbReference type="PROSITE" id="PS50850"/>
    </source>
</evidence>
<evidence type="ECO:0000256" key="7">
    <source>
        <dbReference type="SAM" id="Phobius"/>
    </source>
</evidence>
<dbReference type="InterPro" id="IPR036259">
    <property type="entry name" value="MFS_trans_sf"/>
</dbReference>
<sequence>MLGIAAVPSVMLAVGILAMPESPRWLVMQGRLRDAREVLLRATGDKGGRGVDESSPDDVVEPVATHRGEGVWKELLLRPTPAVRRILIASLGIHFFEHATGIEAVVLYTPRIFKKAGISSRSKLLFVTMGMGVTKTAFILVATLLLDKVGRRPLLLTSVAGMILSLSSLGFGLTMADHSQQKLPWALGLCIVSLLLFVAFFSIGLAPRYFPEVEGTGSQHGVAVNRVMNGTVSMTFISLYNAITIGGAFFLFAGIAILAWIFFFFFCPETKGVPLERIEEVFSKGCNGSSVAEDDGVAMANVASPDAGFGSECAREADVGSGEADRPLGQGWLLHLVASSLHAPRFLHRSGRMLRPTPPTHKSVTDGSESRSQCCTFPRWKVGYAMQRWSSGAPCARSSSAPPCGVGESGCRYAPWRKLAAAMQRGGRWLLHAAKLAAAMQRGGRWLLHAAKVAAPCSVEEGGCSMQRGGRWLLHAAKFPRENCGVFESTHLSEYTRSSAVLPDDVIAPPALHNTRDLTAQLDHGTDLRGQARTPPADRRKQVLRPTYLSRTVDSNTPQFSLGNSGRRATSDPPCCRSAQQPSGAVGKARAGAIDGPEPYRDDPRLPDPAPWAPGHGKKLNTCSTLNDIWTKGRCRLAPRRRDDPAATIDRYWNIFSDAGLYPPSRVPPSPPTVTVEAFQDLSQQVRTLASSVQAVLSRLLQEATPPVPSSPASRRVQDGTRALENLDVPPELEAVSSDSTDLFRSISRSIARPEEVQRDIRKSKEEQREMPHWESPFSSDIREYPVPLNFRLPSIDLYDGVSDPADHVAAFRAQMALYGTSDALMCGVPSPRLKGSASPRTSSYTFWRLRPKPSQKEDEPLSHFVRRFTTEVREFIHDGAAEILRSLVERPPASIAEMFQRASQYVAAESWMGHPTPSRSGPITKRGAPHQGHRMGRPDPYAAEPPPPPLKASRTQIFLQIKERGMLRPPPQMKGRRQLADSTRYCRFHRQNGHDTEQCYESDKLKSRSEEVTSINTSKDPRHHPRADGPAEQHIDAVGSKGLRPSHCDREYRLLRAEITFSGIWEQQSMTMLGVRTDYGRHRSSADILYLSWRKPQALHSAPPAIGRLDLAAGQDLVTFLVADSTLNSAKGRSIHIPPDAEVRETSESARCYLTATSWVRGKGRTASKTHADAIPTEHPEPTNPPHRLLQKAQMFDRYRDLPNRPRPRLGPLERQQAMNEVDVLLAPDFIEEKPNGSWRMCVDYTDLNRACPKDCFPLPRIDQLVDSTAGYARFSFMDAYSGYNQIRMAPEDRQHTAFHTPQGAYFYKVMPFGLKNAGATYQRMVNKVFARQIGRNMEVYSQWAAHLDDLRKPSTAEKTRMRLNPPSASSRDIGKFLGIAARPAFYPWPEIRPKELTAQNARKPRRRGKDLSELPRLTSYAVSSVLVKEAPMRNTRFTTRPRVCVARSALILPLKATPYFQAHTIEVSTDQPRFDRYKPRMPIKACALADFISELTPTEAETVKQTHRDWVLHVDGSSSSRGAGTGLILEDPDGHAFERSLRFGFTATNNEAEYKALLAGLRLAAEMQLGAIHILTDSQLVAEQVGGEYRARDSTMSRYLTEVRAQTSNFPRPRTSAHSAREIGLGADPQEHPEVEESTHRPVVAMEIGDPESRPPHPRGFVEVLKSRHGSPNPGVVLRNWQPALQKVIPLRRKRFSPRSTVGFVGSTWAAELWPSKYCASGIAYAAPRRRGFRGAPQLLASRRSMDCAALRQWGMDLLGPHIIVGIDIYQVVWKNIVTRFGSPNVIIIDNGTRHKYRFSEFSRDLPHPLEVTNRSILDGLRKRTRGPTSRVDELPSILWSRDHPKTAGEVPIQPAFGVEAVPATVRIHLAQGVRAGLDSLEERRPTRIAARSYNKRVRRLLNGRLTTPPLKGQACTQVGRPYRVIKVVRPNAPAATMIGQPSRTWNVQNLKKYFV</sequence>
<feature type="region of interest" description="Disordered" evidence="6">
    <location>
        <begin position="1166"/>
        <end position="1188"/>
    </location>
</feature>
<dbReference type="InterPro" id="IPR043502">
    <property type="entry name" value="DNA/RNA_pol_sf"/>
</dbReference>
<dbReference type="SUPFAM" id="SSF53098">
    <property type="entry name" value="Ribonuclease H-like"/>
    <property type="match status" value="1"/>
</dbReference>
<dbReference type="InterPro" id="IPR043128">
    <property type="entry name" value="Rev_trsase/Diguanyl_cyclase"/>
</dbReference>
<keyword evidence="3 7" id="KW-0812">Transmembrane</keyword>
<gene>
    <name evidence="10" type="ORF">MUK42_09180</name>
</gene>
<feature type="compositionally biased region" description="Basic and acidic residues" evidence="6">
    <location>
        <begin position="997"/>
        <end position="1012"/>
    </location>
</feature>
<dbReference type="Gene3D" id="1.20.1250.20">
    <property type="entry name" value="MFS general substrate transporter like domains"/>
    <property type="match status" value="1"/>
</dbReference>
<feature type="transmembrane region" description="Helical" evidence="7">
    <location>
        <begin position="239"/>
        <end position="266"/>
    </location>
</feature>
<feature type="region of interest" description="Disordered" evidence="6">
    <location>
        <begin position="913"/>
        <end position="952"/>
    </location>
</feature>
<evidence type="ECO:0000256" key="4">
    <source>
        <dbReference type="ARBA" id="ARBA00022989"/>
    </source>
</evidence>
<dbReference type="Pfam" id="PF13456">
    <property type="entry name" value="RVT_3"/>
    <property type="match status" value="1"/>
</dbReference>
<evidence type="ECO:0000256" key="2">
    <source>
        <dbReference type="ARBA" id="ARBA00022448"/>
    </source>
</evidence>
<dbReference type="InterPro" id="IPR020846">
    <property type="entry name" value="MFS_dom"/>
</dbReference>
<dbReference type="PANTHER" id="PTHR48020">
    <property type="entry name" value="PROTON MYO-INOSITOL COTRANSPORTER"/>
    <property type="match status" value="1"/>
</dbReference>
<dbReference type="Pfam" id="PF00078">
    <property type="entry name" value="RVT_1"/>
    <property type="match status" value="1"/>
</dbReference>
<evidence type="ECO:0000256" key="6">
    <source>
        <dbReference type="SAM" id="MobiDB-lite"/>
    </source>
</evidence>
<dbReference type="GO" id="GO:0004523">
    <property type="term" value="F:RNA-DNA hybrid ribonuclease activity"/>
    <property type="evidence" value="ECO:0007669"/>
    <property type="project" value="InterPro"/>
</dbReference>
<feature type="region of interest" description="Disordered" evidence="6">
    <location>
        <begin position="997"/>
        <end position="1034"/>
    </location>
</feature>
<dbReference type="OrthoDB" id="779804at2759"/>
<feature type="transmembrane region" description="Helical" evidence="7">
    <location>
        <begin position="124"/>
        <end position="146"/>
    </location>
</feature>
<feature type="region of interest" description="Disordered" evidence="6">
    <location>
        <begin position="519"/>
        <end position="606"/>
    </location>
</feature>
<evidence type="ECO:0000256" key="3">
    <source>
        <dbReference type="ARBA" id="ARBA00022692"/>
    </source>
</evidence>
<evidence type="ECO:0000256" key="5">
    <source>
        <dbReference type="ARBA" id="ARBA00023136"/>
    </source>
</evidence>
<comment type="subcellular location">
    <subcellularLocation>
        <location evidence="1">Membrane</location>
        <topology evidence="1">Multi-pass membrane protein</topology>
    </subcellularLocation>
</comment>
<keyword evidence="11" id="KW-1185">Reference proteome</keyword>
<dbReference type="SUPFAM" id="SSF56672">
    <property type="entry name" value="DNA/RNA polymerases"/>
    <property type="match status" value="1"/>
</dbReference>